<proteinExistence type="predicted"/>
<dbReference type="EMBL" id="RSMR01000027">
    <property type="protein sequence ID" value="MIK93835.1"/>
    <property type="molecule type" value="Genomic_DNA"/>
</dbReference>
<dbReference type="AlphaFoldDB" id="A0A3R0CLM6"/>
<name>A0A3R0CLM6_SALER</name>
<evidence type="ECO:0000313" key="1">
    <source>
        <dbReference type="EMBL" id="MIK93835.1"/>
    </source>
</evidence>
<gene>
    <name evidence="1" type="ORF">KO51_20480</name>
</gene>
<organism evidence="1">
    <name type="scientific">Salmonella enterica</name>
    <name type="common">Salmonella choleraesuis</name>
    <dbReference type="NCBI Taxonomy" id="28901"/>
    <lineage>
        <taxon>Bacteria</taxon>
        <taxon>Pseudomonadati</taxon>
        <taxon>Pseudomonadota</taxon>
        <taxon>Gammaproteobacteria</taxon>
        <taxon>Enterobacterales</taxon>
        <taxon>Enterobacteriaceae</taxon>
        <taxon>Salmonella</taxon>
    </lineage>
</organism>
<protein>
    <submittedName>
        <fullName evidence="1">Uncharacterized protein</fullName>
    </submittedName>
</protein>
<sequence>MGMPEENNKNTPFPLFRYRNTEPGPQQDVPGQIMNILSDVAGISQNNQLTDERLTAIINHFWSMRGRLNNKLAAEGAADSLSEKRYKKLLISLLDELIRESTGVQEITRKSGQMLKISADRLNISRLRALHHQWHDQTRASALNQPPLPEKVVPENPVRDWYKNTGKSQFAHLPASLVLGDALSHLSAATEELWLEGRYRFSPGSLPEKLQNFDVASQAVTGALTGLDAQISRLAD</sequence>
<dbReference type="Proteomes" id="UP000885283">
    <property type="component" value="Unassembled WGS sequence"/>
</dbReference>
<reference evidence="1" key="1">
    <citation type="submission" date="2018-08" db="EMBL/GenBank/DDBJ databases">
        <authorList>
            <consortium name="GenomeTrakr network: Whole genome sequencing for foodborne pathogen traceback"/>
        </authorList>
    </citation>
    <scope>NUCLEOTIDE SEQUENCE [LARGE SCALE GENOMIC DNA]</scope>
    <source>
        <strain evidence="1">FLUFL-1338</strain>
    </source>
</reference>
<accession>A0A3R0CLM6</accession>
<comment type="caution">
    <text evidence="1">The sequence shown here is derived from an EMBL/GenBank/DDBJ whole genome shotgun (WGS) entry which is preliminary data.</text>
</comment>